<reference evidence="1" key="2">
    <citation type="submission" date="2019-01" db="EMBL/GenBank/DDBJ databases">
        <authorList>
            <person name="Graves T."/>
            <person name="Eichler E.E."/>
            <person name="Wilson R.K."/>
        </authorList>
    </citation>
    <scope>NUCLEOTIDE SEQUENCE [LARGE SCALE GENOMIC DNA]</scope>
    <source>
        <strain evidence="1">17573</strain>
    </source>
</reference>
<sequence>MPGLLMNIQPAGQAWWLTPVILALWEAEAGRSPVVRSPRPPGQHDETLSLPKIQKHLAGLGGRCLSSQLLGRLRQDNHLKPGGGGWSEPRSRHCTPAWATKAKLRLGSGGREKAGGQWLKPVIPATLGG</sequence>
<dbReference type="GeneTree" id="ENSGT01050000245842"/>
<dbReference type="InParanoid" id="A0A5F7ZK96"/>
<dbReference type="AlphaFoldDB" id="A0A5F7ZK96"/>
<organism evidence="1 2">
    <name type="scientific">Macaca mulatta</name>
    <name type="common">Rhesus macaque</name>
    <dbReference type="NCBI Taxonomy" id="9544"/>
    <lineage>
        <taxon>Eukaryota</taxon>
        <taxon>Metazoa</taxon>
        <taxon>Chordata</taxon>
        <taxon>Craniata</taxon>
        <taxon>Vertebrata</taxon>
        <taxon>Euteleostomi</taxon>
        <taxon>Mammalia</taxon>
        <taxon>Eutheria</taxon>
        <taxon>Euarchontoglires</taxon>
        <taxon>Primates</taxon>
        <taxon>Haplorrhini</taxon>
        <taxon>Catarrhini</taxon>
        <taxon>Cercopithecidae</taxon>
        <taxon>Cercopithecinae</taxon>
        <taxon>Macaca</taxon>
    </lineage>
</organism>
<dbReference type="Bgee" id="ENSMMUG00000056178">
    <property type="expression patterns" value="Expressed in testis"/>
</dbReference>
<evidence type="ECO:0000313" key="1">
    <source>
        <dbReference type="Ensembl" id="ENSMMUP00000066052.1"/>
    </source>
</evidence>
<reference evidence="1" key="3">
    <citation type="submission" date="2025-08" db="UniProtKB">
        <authorList>
            <consortium name="Ensembl"/>
        </authorList>
    </citation>
    <scope>IDENTIFICATION</scope>
    <source>
        <strain evidence="1">17573</strain>
    </source>
</reference>
<protein>
    <submittedName>
        <fullName evidence="1">Uncharacterized protein</fullName>
    </submittedName>
</protein>
<name>A0A5F7ZK96_MACMU</name>
<keyword evidence="2" id="KW-1185">Reference proteome</keyword>
<dbReference type="OMA" id="QPAGQAW"/>
<reference evidence="1" key="4">
    <citation type="submission" date="2025-09" db="UniProtKB">
        <authorList>
            <consortium name="Ensembl"/>
        </authorList>
    </citation>
    <scope>IDENTIFICATION</scope>
    <source>
        <strain evidence="1">17573</strain>
    </source>
</reference>
<dbReference type="Proteomes" id="UP000006718">
    <property type="component" value="Chromosome 13"/>
</dbReference>
<dbReference type="VEuPathDB" id="HostDB:ENSMMUG00000056178"/>
<reference evidence="2" key="1">
    <citation type="journal article" date="2007" name="Science">
        <title>Evolutionary and biomedical insights from the rhesus macaque genome.</title>
        <authorList>
            <person name="Gibbs R.A."/>
            <person name="Rogers J."/>
            <person name="Katze M.G."/>
            <person name="Bumgarner R."/>
            <person name="Weinstock G.M."/>
            <person name="Mardis E.R."/>
            <person name="Remington K.A."/>
            <person name="Strausberg R.L."/>
            <person name="Venter J.C."/>
            <person name="Wilson R.K."/>
            <person name="Batzer M.A."/>
            <person name="Bustamante C.D."/>
            <person name="Eichler E.E."/>
            <person name="Hahn M.W."/>
            <person name="Hardison R.C."/>
            <person name="Makova K.D."/>
            <person name="Miller W."/>
            <person name="Milosavljevic A."/>
            <person name="Palermo R.E."/>
            <person name="Siepel A."/>
            <person name="Sikela J.M."/>
            <person name="Attaway T."/>
            <person name="Bell S."/>
            <person name="Bernard K.E."/>
            <person name="Buhay C.J."/>
            <person name="Chandrabose M.N."/>
            <person name="Dao M."/>
            <person name="Davis C."/>
            <person name="Delehaunty K.D."/>
            <person name="Ding Y."/>
            <person name="Dinh H.H."/>
            <person name="Dugan-Rocha S."/>
            <person name="Fulton L.A."/>
            <person name="Gabisi R.A."/>
            <person name="Garner T.T."/>
            <person name="Godfrey J."/>
            <person name="Hawes A.C."/>
            <person name="Hernandez J."/>
            <person name="Hines S."/>
            <person name="Holder M."/>
            <person name="Hume J."/>
            <person name="Jhangiani S.N."/>
            <person name="Joshi V."/>
            <person name="Khan Z.M."/>
            <person name="Kirkness E.F."/>
            <person name="Cree A."/>
            <person name="Fowler R.G."/>
            <person name="Lee S."/>
            <person name="Lewis L.R."/>
            <person name="Li Z."/>
            <person name="Liu Y.-S."/>
            <person name="Moore S.M."/>
            <person name="Muzny D."/>
            <person name="Nazareth L.V."/>
            <person name="Ngo D.N."/>
            <person name="Okwuonu G.O."/>
            <person name="Pai G."/>
            <person name="Parker D."/>
            <person name="Paul H.A."/>
            <person name="Pfannkoch C."/>
            <person name="Pohl C.S."/>
            <person name="Rogers Y.-H.C."/>
            <person name="Ruiz S.J."/>
            <person name="Sabo A."/>
            <person name="Santibanez J."/>
            <person name="Schneider B.W."/>
            <person name="Smith S.M."/>
            <person name="Sodergren E."/>
            <person name="Svatek A.F."/>
            <person name="Utterback T.R."/>
            <person name="Vattathil S."/>
            <person name="Warren W."/>
            <person name="White C.S."/>
            <person name="Chinwalla A.T."/>
            <person name="Feng Y."/>
            <person name="Halpern A.L."/>
            <person name="Hillier L.W."/>
            <person name="Huang X."/>
            <person name="Minx P."/>
            <person name="Nelson J.O."/>
            <person name="Pepin K.H."/>
            <person name="Qin X."/>
            <person name="Sutton G.G."/>
            <person name="Venter E."/>
            <person name="Walenz B.P."/>
            <person name="Wallis J.W."/>
            <person name="Worley K.C."/>
            <person name="Yang S.-P."/>
            <person name="Jones S.M."/>
            <person name="Marra M.A."/>
            <person name="Rocchi M."/>
            <person name="Schein J.E."/>
            <person name="Baertsch R."/>
            <person name="Clarke L."/>
            <person name="Csuros M."/>
            <person name="Glasscock J."/>
            <person name="Harris R.A."/>
            <person name="Havlak P."/>
            <person name="Jackson A.R."/>
            <person name="Jiang H."/>
            <person name="Liu Y."/>
            <person name="Messina D.N."/>
            <person name="Shen Y."/>
            <person name="Song H.X.-Z."/>
            <person name="Wylie T."/>
            <person name="Zhang L."/>
            <person name="Birney E."/>
            <person name="Han K."/>
            <person name="Konkel M.K."/>
            <person name="Lee J."/>
            <person name="Smit A.F.A."/>
            <person name="Ullmer B."/>
            <person name="Wang H."/>
            <person name="Xing J."/>
            <person name="Burhans R."/>
            <person name="Cheng Z."/>
            <person name="Karro J.E."/>
            <person name="Ma J."/>
            <person name="Raney B."/>
            <person name="She X."/>
            <person name="Cox M.J."/>
            <person name="Demuth J.P."/>
            <person name="Dumas L.J."/>
            <person name="Han S.-G."/>
            <person name="Hopkins J."/>
            <person name="Karimpour-Fard A."/>
            <person name="Kim Y.H."/>
            <person name="Pollack J.R."/>
            <person name="Vinar T."/>
            <person name="Addo-Quaye C."/>
            <person name="Degenhardt J."/>
            <person name="Denby A."/>
            <person name="Hubisz M.J."/>
            <person name="Indap A."/>
            <person name="Kosiol C."/>
            <person name="Lahn B.T."/>
            <person name="Lawson H.A."/>
            <person name="Marklein A."/>
            <person name="Nielsen R."/>
            <person name="Vallender E.J."/>
            <person name="Clark A.G."/>
            <person name="Ferguson B."/>
            <person name="Hernandez R.D."/>
            <person name="Hirani K."/>
            <person name="Kehrer-Sawatzki H."/>
            <person name="Kolb J."/>
            <person name="Patil S."/>
            <person name="Pu L.-L."/>
            <person name="Ren Y."/>
            <person name="Smith D.G."/>
            <person name="Wheeler D.A."/>
            <person name="Schenck I."/>
            <person name="Ball E.V."/>
            <person name="Chen R."/>
            <person name="Cooper D.N."/>
            <person name="Giardine B."/>
            <person name="Hsu F."/>
            <person name="Kent W.J."/>
            <person name="Lesk A."/>
            <person name="Nelson D.L."/>
            <person name="O'brien W.E."/>
            <person name="Pruefer K."/>
            <person name="Stenson P.D."/>
            <person name="Wallace J.C."/>
            <person name="Ke H."/>
            <person name="Liu X.-M."/>
            <person name="Wang P."/>
            <person name="Xiang A.P."/>
            <person name="Yang F."/>
            <person name="Barber G.P."/>
            <person name="Haussler D."/>
            <person name="Karolchik D."/>
            <person name="Kern A.D."/>
            <person name="Kuhn R.M."/>
            <person name="Smith K.E."/>
            <person name="Zwieg A.S."/>
        </authorList>
    </citation>
    <scope>NUCLEOTIDE SEQUENCE [LARGE SCALE GENOMIC DNA]</scope>
    <source>
        <strain evidence="2">17573</strain>
    </source>
</reference>
<proteinExistence type="predicted"/>
<accession>A0A5F7ZK96</accession>
<evidence type="ECO:0000313" key="2">
    <source>
        <dbReference type="Proteomes" id="UP000006718"/>
    </source>
</evidence>
<dbReference type="Ensembl" id="ENSMMUT00000088411.1">
    <property type="protein sequence ID" value="ENSMMUP00000066052.1"/>
    <property type="gene ID" value="ENSMMUG00000056178.1"/>
</dbReference>